<dbReference type="AlphaFoldDB" id="A0A839T7Z8"/>
<organism evidence="2 3">
    <name type="scientific">Azomonas macrocytogenes</name>
    <name type="common">Azotobacter macrocytogenes</name>
    <dbReference type="NCBI Taxonomy" id="69962"/>
    <lineage>
        <taxon>Bacteria</taxon>
        <taxon>Pseudomonadati</taxon>
        <taxon>Pseudomonadota</taxon>
        <taxon>Gammaproteobacteria</taxon>
        <taxon>Pseudomonadales</taxon>
        <taxon>Pseudomonadaceae</taxon>
        <taxon>Azomonas</taxon>
    </lineage>
</organism>
<comment type="caution">
    <text evidence="2">The sequence shown here is derived from an EMBL/GenBank/DDBJ whole genome shotgun (WGS) entry which is preliminary data.</text>
</comment>
<name>A0A839T7Z8_AZOMA</name>
<gene>
    <name evidence="2" type="ORF">FHR87_003654</name>
</gene>
<dbReference type="Proteomes" id="UP000549250">
    <property type="component" value="Unassembled WGS sequence"/>
</dbReference>
<evidence type="ECO:0000313" key="3">
    <source>
        <dbReference type="Proteomes" id="UP000549250"/>
    </source>
</evidence>
<sequence length="90" mass="10358">MKTIHSPSYQRLIGLLIEARKEAKMTQQGLSSKLGRQQSYVSKYERGERRLDVIEFLQVTLNLDADPYRLLKEIEPLLRAPAKGTKSLQD</sequence>
<dbReference type="InterPro" id="IPR010982">
    <property type="entry name" value="Lambda_DNA-bd_dom_sf"/>
</dbReference>
<accession>A0A839T7Z8</accession>
<dbReference type="Gene3D" id="1.10.260.40">
    <property type="entry name" value="lambda repressor-like DNA-binding domains"/>
    <property type="match status" value="1"/>
</dbReference>
<dbReference type="InterPro" id="IPR001387">
    <property type="entry name" value="Cro/C1-type_HTH"/>
</dbReference>
<dbReference type="RefSeq" id="WP_183168090.1">
    <property type="nucleotide sequence ID" value="NZ_JACHXI010000029.1"/>
</dbReference>
<dbReference type="SMART" id="SM00530">
    <property type="entry name" value="HTH_XRE"/>
    <property type="match status" value="1"/>
</dbReference>
<dbReference type="CDD" id="cd00093">
    <property type="entry name" value="HTH_XRE"/>
    <property type="match status" value="1"/>
</dbReference>
<dbReference type="GO" id="GO:0003677">
    <property type="term" value="F:DNA binding"/>
    <property type="evidence" value="ECO:0007669"/>
    <property type="project" value="InterPro"/>
</dbReference>
<evidence type="ECO:0000313" key="2">
    <source>
        <dbReference type="EMBL" id="MBB3105219.1"/>
    </source>
</evidence>
<dbReference type="EMBL" id="JACHXI010000029">
    <property type="protein sequence ID" value="MBB3105219.1"/>
    <property type="molecule type" value="Genomic_DNA"/>
</dbReference>
<feature type="domain" description="HTH cro/C1-type" evidence="1">
    <location>
        <begin position="16"/>
        <end position="70"/>
    </location>
</feature>
<dbReference type="Pfam" id="PF01381">
    <property type="entry name" value="HTH_3"/>
    <property type="match status" value="1"/>
</dbReference>
<reference evidence="2 3" key="1">
    <citation type="submission" date="2020-08" db="EMBL/GenBank/DDBJ databases">
        <title>Genomic Encyclopedia of Type Strains, Phase III (KMG-III): the genomes of soil and plant-associated and newly described type strains.</title>
        <authorList>
            <person name="Whitman W."/>
        </authorList>
    </citation>
    <scope>NUCLEOTIDE SEQUENCE [LARGE SCALE GENOMIC DNA]</scope>
    <source>
        <strain evidence="2 3">CECT 4462</strain>
    </source>
</reference>
<evidence type="ECO:0000259" key="1">
    <source>
        <dbReference type="PROSITE" id="PS50943"/>
    </source>
</evidence>
<keyword evidence="3" id="KW-1185">Reference proteome</keyword>
<protein>
    <submittedName>
        <fullName evidence="2">Transcriptional regulator with XRE-family HTH domain</fullName>
    </submittedName>
</protein>
<proteinExistence type="predicted"/>
<dbReference type="PROSITE" id="PS50943">
    <property type="entry name" value="HTH_CROC1"/>
    <property type="match status" value="1"/>
</dbReference>
<dbReference type="SUPFAM" id="SSF47413">
    <property type="entry name" value="lambda repressor-like DNA-binding domains"/>
    <property type="match status" value="1"/>
</dbReference>